<dbReference type="EMBL" id="JBHTNZ010000040">
    <property type="protein sequence ID" value="MFD1463687.1"/>
    <property type="molecule type" value="Genomic_DNA"/>
</dbReference>
<gene>
    <name evidence="1" type="ORF">ACFQ5D_20515</name>
</gene>
<evidence type="ECO:0000313" key="2">
    <source>
        <dbReference type="Proteomes" id="UP001597340"/>
    </source>
</evidence>
<proteinExistence type="predicted"/>
<accession>A0ABW4DG87</accession>
<name>A0ABW4DG87_9BACL</name>
<dbReference type="Proteomes" id="UP001597340">
    <property type="component" value="Unassembled WGS sequence"/>
</dbReference>
<sequence>MVKDQLIMDLDFIMTHPKVGIDNLEWFYNNCLMSYPSVPLFKIVNHMQQRSPSLLRDWSSRNVTIREAMKDLGFSTLSTLTIDLSSKDLMLKDGFYIAPFQTNGDLTSLSLLKNYHRIHVTCDGDPMVIKGVEEKNVGNFILYLKKWEGSK</sequence>
<organism evidence="1 2">
    <name type="scientific">Paenibacillus farraposensis</name>
    <dbReference type="NCBI Taxonomy" id="2807095"/>
    <lineage>
        <taxon>Bacteria</taxon>
        <taxon>Bacillati</taxon>
        <taxon>Bacillota</taxon>
        <taxon>Bacilli</taxon>
        <taxon>Bacillales</taxon>
        <taxon>Paenibacillaceae</taxon>
        <taxon>Paenibacillus</taxon>
    </lineage>
</organism>
<reference evidence="2" key="1">
    <citation type="journal article" date="2019" name="Int. J. Syst. Evol. Microbiol.">
        <title>The Global Catalogue of Microorganisms (GCM) 10K type strain sequencing project: providing services to taxonomists for standard genome sequencing and annotation.</title>
        <authorList>
            <consortium name="The Broad Institute Genomics Platform"/>
            <consortium name="The Broad Institute Genome Sequencing Center for Infectious Disease"/>
            <person name="Wu L."/>
            <person name="Ma J."/>
        </authorList>
    </citation>
    <scope>NUCLEOTIDE SEQUENCE [LARGE SCALE GENOMIC DNA]</scope>
    <source>
        <strain evidence="2">CCM 9147</strain>
    </source>
</reference>
<evidence type="ECO:0000313" key="1">
    <source>
        <dbReference type="EMBL" id="MFD1463687.1"/>
    </source>
</evidence>
<comment type="caution">
    <text evidence="1">The sequence shown here is derived from an EMBL/GenBank/DDBJ whole genome shotgun (WGS) entry which is preliminary data.</text>
</comment>
<dbReference type="RefSeq" id="WP_229523829.1">
    <property type="nucleotide sequence ID" value="NZ_JAFFQR010000042.1"/>
</dbReference>
<protein>
    <submittedName>
        <fullName evidence="1">Uncharacterized protein</fullName>
    </submittedName>
</protein>
<keyword evidence="2" id="KW-1185">Reference proteome</keyword>